<dbReference type="eggNOG" id="ENOG502QSQ8">
    <property type="taxonomic scope" value="Eukaryota"/>
</dbReference>
<gene>
    <name evidence="2" type="ORF">THAOC_17683</name>
</gene>
<dbReference type="Proteomes" id="UP000266841">
    <property type="component" value="Unassembled WGS sequence"/>
</dbReference>
<evidence type="ECO:0000313" key="3">
    <source>
        <dbReference type="Proteomes" id="UP000266841"/>
    </source>
</evidence>
<comment type="caution">
    <text evidence="2">The sequence shown here is derived from an EMBL/GenBank/DDBJ whole genome shotgun (WGS) entry which is preliminary data.</text>
</comment>
<reference evidence="2 3" key="1">
    <citation type="journal article" date="2012" name="Genome Biol.">
        <title>Genome and low-iron response of an oceanic diatom adapted to chronic iron limitation.</title>
        <authorList>
            <person name="Lommer M."/>
            <person name="Specht M."/>
            <person name="Roy A.S."/>
            <person name="Kraemer L."/>
            <person name="Andreson R."/>
            <person name="Gutowska M.A."/>
            <person name="Wolf J."/>
            <person name="Bergner S.V."/>
            <person name="Schilhabel M.B."/>
            <person name="Klostermeier U.C."/>
            <person name="Beiko R.G."/>
            <person name="Rosenstiel P."/>
            <person name="Hippler M."/>
            <person name="Laroche J."/>
        </authorList>
    </citation>
    <scope>NUCLEOTIDE SEQUENCE [LARGE SCALE GENOMIC DNA]</scope>
    <source>
        <strain evidence="2 3">CCMP1005</strain>
    </source>
</reference>
<evidence type="ECO:0000256" key="1">
    <source>
        <dbReference type="SAM" id="MobiDB-lite"/>
    </source>
</evidence>
<dbReference type="EMBL" id="AGNL01019517">
    <property type="protein sequence ID" value="EJK61769.1"/>
    <property type="molecule type" value="Genomic_DNA"/>
</dbReference>
<feature type="region of interest" description="Disordered" evidence="1">
    <location>
        <begin position="233"/>
        <end position="269"/>
    </location>
</feature>
<feature type="compositionally biased region" description="Basic residues" evidence="1">
    <location>
        <begin position="249"/>
        <end position="269"/>
    </location>
</feature>
<evidence type="ECO:0000313" key="2">
    <source>
        <dbReference type="EMBL" id="EJK61769.1"/>
    </source>
</evidence>
<feature type="non-terminal residue" evidence="2">
    <location>
        <position position="1"/>
    </location>
</feature>
<dbReference type="InterPro" id="IPR036770">
    <property type="entry name" value="Ankyrin_rpt-contain_sf"/>
</dbReference>
<feature type="compositionally biased region" description="Low complexity" evidence="1">
    <location>
        <begin position="233"/>
        <end position="248"/>
    </location>
</feature>
<keyword evidence="3" id="KW-1185">Reference proteome</keyword>
<proteinExistence type="predicted"/>
<dbReference type="SUPFAM" id="SSF48403">
    <property type="entry name" value="Ankyrin repeat"/>
    <property type="match status" value="1"/>
</dbReference>
<sequence length="269" mass="29916">YETWAREVKQFEAEYGKDWDGTMIEYDSDFVNLPKYVGRAVCGGDLQTVLQWLHKGNFKERHDLMSYLLLNRADVNILDVGGSSVLTSSCIAEDNSLKAVRLLLSWGAELIDDGERATKEDKLDFRHRIVTKGHVEIANLMSLELGGRRCEIVSAPKTRDDLVGKTCVAEETPQDPGYYVESKNNRLKHRDFKSNEECRAFVASLREDVEESSEVDPDADAKAEQAAADLLAELGLEGLEGQSSSAPKKNNKSASGKKKKRGGKKKGCK</sequence>
<protein>
    <submittedName>
        <fullName evidence="2">Uncharacterized protein</fullName>
    </submittedName>
</protein>
<dbReference type="Gene3D" id="1.25.40.20">
    <property type="entry name" value="Ankyrin repeat-containing domain"/>
    <property type="match status" value="1"/>
</dbReference>
<organism evidence="2 3">
    <name type="scientific">Thalassiosira oceanica</name>
    <name type="common">Marine diatom</name>
    <dbReference type="NCBI Taxonomy" id="159749"/>
    <lineage>
        <taxon>Eukaryota</taxon>
        <taxon>Sar</taxon>
        <taxon>Stramenopiles</taxon>
        <taxon>Ochrophyta</taxon>
        <taxon>Bacillariophyta</taxon>
        <taxon>Coscinodiscophyceae</taxon>
        <taxon>Thalassiosirophycidae</taxon>
        <taxon>Thalassiosirales</taxon>
        <taxon>Thalassiosiraceae</taxon>
        <taxon>Thalassiosira</taxon>
    </lineage>
</organism>
<accession>K0SA22</accession>
<name>K0SA22_THAOC</name>
<dbReference type="AlphaFoldDB" id="K0SA22"/>